<gene>
    <name evidence="1" type="ORF">P3F81_03115</name>
</gene>
<dbReference type="AlphaFoldDB" id="A0A9Y2AJZ9"/>
<keyword evidence="2" id="KW-1185">Reference proteome</keyword>
<name>A0A9Y2AJZ9_9FIRM</name>
<accession>A0A9Y2AJZ9</accession>
<evidence type="ECO:0000313" key="1">
    <source>
        <dbReference type="EMBL" id="WIW71317.1"/>
    </source>
</evidence>
<dbReference type="EMBL" id="CP120678">
    <property type="protein sequence ID" value="WIW71317.1"/>
    <property type="molecule type" value="Genomic_DNA"/>
</dbReference>
<protein>
    <submittedName>
        <fullName evidence="1">Uncharacterized protein</fullName>
    </submittedName>
</protein>
<organism evidence="1 2">
    <name type="scientific">Selenobaculum gibii</name>
    <dbReference type="NCBI Taxonomy" id="3054208"/>
    <lineage>
        <taxon>Bacteria</taxon>
        <taxon>Bacillati</taxon>
        <taxon>Bacillota</taxon>
        <taxon>Negativicutes</taxon>
        <taxon>Selenomonadales</taxon>
        <taxon>Selenomonadaceae</taxon>
        <taxon>Selenobaculum</taxon>
    </lineage>
</organism>
<evidence type="ECO:0000313" key="2">
    <source>
        <dbReference type="Proteomes" id="UP001243623"/>
    </source>
</evidence>
<proteinExistence type="predicted"/>
<dbReference type="RefSeq" id="WP_309320613.1">
    <property type="nucleotide sequence ID" value="NZ_CP120678.1"/>
</dbReference>
<dbReference type="Proteomes" id="UP001243623">
    <property type="component" value="Chromosome"/>
</dbReference>
<reference evidence="1" key="1">
    <citation type="submission" date="2023-03" db="EMBL/GenBank/DDBJ databases">
        <title>Selenobaculum gbiensis gen. nov. sp. nov., a new bacterium isolated from the gut microbiota of IBD patient.</title>
        <authorList>
            <person name="Yeo S."/>
            <person name="Park H."/>
            <person name="Huh C.S."/>
        </authorList>
    </citation>
    <scope>NUCLEOTIDE SEQUENCE</scope>
    <source>
        <strain evidence="1">ICN-92133</strain>
    </source>
</reference>
<dbReference type="KEGG" id="sgbi:P3F81_03115"/>
<sequence>MQRCLWITEETSASTTEINDTIGDISEDATKLKTISDALEENINIFKTK</sequence>